<evidence type="ECO:0008006" key="6">
    <source>
        <dbReference type="Google" id="ProtNLM"/>
    </source>
</evidence>
<evidence type="ECO:0000313" key="4">
    <source>
        <dbReference type="EMBL" id="KTW27599.1"/>
    </source>
</evidence>
<evidence type="ECO:0000256" key="2">
    <source>
        <dbReference type="ARBA" id="ARBA00022980"/>
    </source>
</evidence>
<dbReference type="Pfam" id="PF00411">
    <property type="entry name" value="Ribosomal_S11"/>
    <property type="match status" value="1"/>
</dbReference>
<evidence type="ECO:0000256" key="3">
    <source>
        <dbReference type="ARBA" id="ARBA00023274"/>
    </source>
</evidence>
<comment type="similarity">
    <text evidence="1">Belongs to the universal ribosomal protein uS11 family.</text>
</comment>
<dbReference type="OrthoDB" id="1654884at2759"/>
<proteinExistence type="inferred from homology"/>
<dbReference type="AlphaFoldDB" id="A0A0W4ZGV4"/>
<dbReference type="GO" id="GO:0006412">
    <property type="term" value="P:translation"/>
    <property type="evidence" value="ECO:0007669"/>
    <property type="project" value="InterPro"/>
</dbReference>
<dbReference type="Gene3D" id="3.30.420.80">
    <property type="entry name" value="Ribosomal protein S11"/>
    <property type="match status" value="1"/>
</dbReference>
<dbReference type="InterPro" id="IPR001971">
    <property type="entry name" value="Ribosomal_uS11"/>
</dbReference>
<keyword evidence="3" id="KW-0687">Ribonucleoprotein</keyword>
<accession>A0A0W4ZGV4</accession>
<keyword evidence="2" id="KW-0689">Ribosomal protein</keyword>
<dbReference type="STRING" id="1408657.A0A0W4ZGV4"/>
<dbReference type="GO" id="GO:0005840">
    <property type="term" value="C:ribosome"/>
    <property type="evidence" value="ECO:0007669"/>
    <property type="project" value="UniProtKB-KW"/>
</dbReference>
<reference evidence="5" key="1">
    <citation type="journal article" date="2016" name="Nat. Commun.">
        <title>Genome analysis of three Pneumocystis species reveals adaptation mechanisms to life exclusively in mammalian hosts.</title>
        <authorList>
            <person name="Ma L."/>
            <person name="Chen Z."/>
            <person name="Huang D.W."/>
            <person name="Kutty G."/>
            <person name="Ishihara M."/>
            <person name="Wang H."/>
            <person name="Abouelleil A."/>
            <person name="Bishop L."/>
            <person name="Davey E."/>
            <person name="Deng R."/>
            <person name="Deng X."/>
            <person name="Fan L."/>
            <person name="Fantoni G."/>
            <person name="Fitzgerald M."/>
            <person name="Gogineni E."/>
            <person name="Goldberg J.M."/>
            <person name="Handley G."/>
            <person name="Hu X."/>
            <person name="Huber C."/>
            <person name="Jiao X."/>
            <person name="Jones K."/>
            <person name="Levin J.Z."/>
            <person name="Liu Y."/>
            <person name="Macdonald P."/>
            <person name="Melnikov A."/>
            <person name="Raley C."/>
            <person name="Sassi M."/>
            <person name="Sherman B.T."/>
            <person name="Song X."/>
            <person name="Sykes S."/>
            <person name="Tran B."/>
            <person name="Walsh L."/>
            <person name="Xia Y."/>
            <person name="Yang J."/>
            <person name="Young S."/>
            <person name="Zeng Q."/>
            <person name="Zheng X."/>
            <person name="Stephens R."/>
            <person name="Nusbaum C."/>
            <person name="Birren B.W."/>
            <person name="Azadi P."/>
            <person name="Lempicki R.A."/>
            <person name="Cuomo C.A."/>
            <person name="Kovacs J.A."/>
        </authorList>
    </citation>
    <scope>NUCLEOTIDE SEQUENCE [LARGE SCALE GENOMIC DNA]</scope>
    <source>
        <strain evidence="5">RU7</strain>
    </source>
</reference>
<dbReference type="PANTHER" id="PTHR11759">
    <property type="entry name" value="40S RIBOSOMAL PROTEIN S14/30S RIBOSOMAL PROTEIN S11"/>
    <property type="match status" value="1"/>
</dbReference>
<dbReference type="InterPro" id="IPR036967">
    <property type="entry name" value="Ribosomal_uS11_sf"/>
</dbReference>
<organism evidence="4 5">
    <name type="scientific">Pneumocystis jirovecii (strain RU7)</name>
    <name type="common">Human pneumocystis pneumonia agent</name>
    <dbReference type="NCBI Taxonomy" id="1408657"/>
    <lineage>
        <taxon>Eukaryota</taxon>
        <taxon>Fungi</taxon>
        <taxon>Dikarya</taxon>
        <taxon>Ascomycota</taxon>
        <taxon>Taphrinomycotina</taxon>
        <taxon>Pneumocystomycetes</taxon>
        <taxon>Pneumocystaceae</taxon>
        <taxon>Pneumocystis</taxon>
    </lineage>
</organism>
<gene>
    <name evidence="4" type="ORF">T551_03098</name>
</gene>
<dbReference type="GO" id="GO:0003735">
    <property type="term" value="F:structural constituent of ribosome"/>
    <property type="evidence" value="ECO:0007669"/>
    <property type="project" value="InterPro"/>
</dbReference>
<dbReference type="VEuPathDB" id="FungiDB:T551_03098"/>
<dbReference type="HAMAP" id="MF_01310">
    <property type="entry name" value="Ribosomal_uS11"/>
    <property type="match status" value="1"/>
</dbReference>
<dbReference type="GeneID" id="28941616"/>
<sequence length="227" mass="25935">MIFKQICLFLLRRKHVCFNPNYSLKLSCFSSWSTSKKEVKTQDSTSLDKVLDKKRIELSEKKETKGDFGNKDEEANISKPGLENIQSYVFDEFINKTMHQDSLGIKDAIYHFHAFCSNNNTIITLTNSHYNPVICITTGMLGFKKSQRGGYEAGYQACVSMFERMTQKDIRPTQLEIILRGFGKGREAIFKCISGIEGASFRPFISRITDATRLKFGGVRGRKARRL</sequence>
<comment type="caution">
    <text evidence="4">The sequence shown here is derived from an EMBL/GenBank/DDBJ whole genome shotgun (WGS) entry which is preliminary data.</text>
</comment>
<dbReference type="EMBL" id="LFWA01000014">
    <property type="protein sequence ID" value="KTW27599.1"/>
    <property type="molecule type" value="Genomic_DNA"/>
</dbReference>
<dbReference type="SUPFAM" id="SSF53137">
    <property type="entry name" value="Translational machinery components"/>
    <property type="match status" value="1"/>
</dbReference>
<evidence type="ECO:0000313" key="5">
    <source>
        <dbReference type="Proteomes" id="UP000053447"/>
    </source>
</evidence>
<name>A0A0W4ZGV4_PNEJ7</name>
<dbReference type="Proteomes" id="UP000053447">
    <property type="component" value="Unassembled WGS sequence"/>
</dbReference>
<protein>
    <recommendedName>
        <fullName evidence="6">Ribosomal protein S11</fullName>
    </recommendedName>
</protein>
<keyword evidence="5" id="KW-1185">Reference proteome</keyword>
<evidence type="ECO:0000256" key="1">
    <source>
        <dbReference type="ARBA" id="ARBA00006194"/>
    </source>
</evidence>
<dbReference type="GO" id="GO:1990904">
    <property type="term" value="C:ribonucleoprotein complex"/>
    <property type="evidence" value="ECO:0007669"/>
    <property type="project" value="UniProtKB-KW"/>
</dbReference>
<dbReference type="RefSeq" id="XP_018228569.1">
    <property type="nucleotide sequence ID" value="XM_018375361.1"/>
</dbReference>